<dbReference type="PANTHER" id="PTHR21342">
    <property type="entry name" value="PHOSPHOPANTETHEINE ADENYLYLTRANSFERASE"/>
    <property type="match status" value="1"/>
</dbReference>
<dbReference type="SUPFAM" id="SSF55811">
    <property type="entry name" value="Nudix"/>
    <property type="match status" value="1"/>
</dbReference>
<evidence type="ECO:0000256" key="3">
    <source>
        <dbReference type="ARBA" id="ARBA00022695"/>
    </source>
</evidence>
<evidence type="ECO:0000256" key="2">
    <source>
        <dbReference type="ARBA" id="ARBA00022679"/>
    </source>
</evidence>
<dbReference type="AlphaFoldDB" id="A0A1H4AZR2"/>
<dbReference type="InterPro" id="IPR000086">
    <property type="entry name" value="NUDIX_hydrolase_dom"/>
</dbReference>
<sequence>MFKPDFDFLVFIGRFQPFHAGHQAVVETALQRAERVIVLIGSSYQPRTLRNPWTFAEREAFIRATFPEAGERLMLAPLLDDTYNEQGWITRVQQTVHGITCRFPPKVGSAAPRVGLIGHSKDHSSYYLSMFPQWQSVAVENVRGVSSTPLREQYFQHGTTHSEIPPAVQTWLENFRGSDAFQHIASEWEFVNQYRKGWEAAPYAPTFVTVDAVVVQAGHILLIERKARPGKGQWALPGGFLDPHEKLRDAVIRELREETRIKVPAPVLAGSIVKEQVFDDPYRSARGRTITHAFLIELKPDAHGLPKVKGGDDAQHAFWMPLGDLDPERLFEDHFQIIKTMIG</sequence>
<dbReference type="NCBIfam" id="NF003788">
    <property type="entry name" value="PRK05379.1-5"/>
    <property type="match status" value="1"/>
</dbReference>
<dbReference type="InterPro" id="IPR015797">
    <property type="entry name" value="NUDIX_hydrolase-like_dom_sf"/>
</dbReference>
<dbReference type="SUPFAM" id="SSF52374">
    <property type="entry name" value="Nucleotidylyl transferase"/>
    <property type="match status" value="1"/>
</dbReference>
<dbReference type="PROSITE" id="PS00893">
    <property type="entry name" value="NUDIX_BOX"/>
    <property type="match status" value="1"/>
</dbReference>
<comment type="cofactor">
    <cofactor evidence="1">
        <name>Mg(2+)</name>
        <dbReference type="ChEBI" id="CHEBI:18420"/>
    </cofactor>
</comment>
<proteinExistence type="predicted"/>
<dbReference type="Proteomes" id="UP000199397">
    <property type="component" value="Unassembled WGS sequence"/>
</dbReference>
<dbReference type="CDD" id="cd18873">
    <property type="entry name" value="NUDIX_NadM_like"/>
    <property type="match status" value="1"/>
</dbReference>
<dbReference type="Gene3D" id="3.40.50.620">
    <property type="entry name" value="HUPs"/>
    <property type="match status" value="1"/>
</dbReference>
<dbReference type="PANTHER" id="PTHR21342:SF0">
    <property type="entry name" value="BIFUNCTIONAL NMN ADENYLYLTRANSFERASE_NUDIX HYDROLASE"/>
    <property type="match status" value="1"/>
</dbReference>
<dbReference type="GO" id="GO:0016787">
    <property type="term" value="F:hydrolase activity"/>
    <property type="evidence" value="ECO:0007669"/>
    <property type="project" value="UniProtKB-KW"/>
</dbReference>
<keyword evidence="7" id="KW-1185">Reference proteome</keyword>
<dbReference type="NCBIfam" id="NF003786">
    <property type="entry name" value="PRK05379.1-2"/>
    <property type="match status" value="1"/>
</dbReference>
<organism evidence="6 7">
    <name type="scientific">Thiothrix caldifontis</name>
    <dbReference type="NCBI Taxonomy" id="525918"/>
    <lineage>
        <taxon>Bacteria</taxon>
        <taxon>Pseudomonadati</taxon>
        <taxon>Pseudomonadota</taxon>
        <taxon>Gammaproteobacteria</taxon>
        <taxon>Thiotrichales</taxon>
        <taxon>Thiotrichaceae</taxon>
        <taxon>Thiothrix</taxon>
    </lineage>
</organism>
<dbReference type="Pfam" id="PF00293">
    <property type="entry name" value="NUDIX"/>
    <property type="match status" value="1"/>
</dbReference>
<dbReference type="InterPro" id="IPR004821">
    <property type="entry name" value="Cyt_trans-like"/>
</dbReference>
<keyword evidence="4 6" id="KW-0378">Hydrolase</keyword>
<dbReference type="InterPro" id="IPR020084">
    <property type="entry name" value="NUDIX_hydrolase_CS"/>
</dbReference>
<dbReference type="OrthoDB" id="542521at2"/>
<dbReference type="InterPro" id="IPR014729">
    <property type="entry name" value="Rossmann-like_a/b/a_fold"/>
</dbReference>
<dbReference type="EMBL" id="FNQP01000007">
    <property type="protein sequence ID" value="SEA41415.1"/>
    <property type="molecule type" value="Genomic_DNA"/>
</dbReference>
<name>A0A1H4AZR2_9GAMM</name>
<protein>
    <submittedName>
        <fullName evidence="6">Bifunctional NMN adenylyltransferase/nudix hydrolase</fullName>
    </submittedName>
</protein>
<evidence type="ECO:0000313" key="6">
    <source>
        <dbReference type="EMBL" id="SEA41415.1"/>
    </source>
</evidence>
<evidence type="ECO:0000256" key="4">
    <source>
        <dbReference type="ARBA" id="ARBA00022801"/>
    </source>
</evidence>
<dbReference type="PROSITE" id="PS51462">
    <property type="entry name" value="NUDIX"/>
    <property type="match status" value="1"/>
</dbReference>
<accession>A0A1H4AZR2</accession>
<keyword evidence="3 6" id="KW-0548">Nucleotidyltransferase</keyword>
<evidence type="ECO:0000313" key="7">
    <source>
        <dbReference type="Proteomes" id="UP000199397"/>
    </source>
</evidence>
<dbReference type="GO" id="GO:0016779">
    <property type="term" value="F:nucleotidyltransferase activity"/>
    <property type="evidence" value="ECO:0007669"/>
    <property type="project" value="UniProtKB-KW"/>
</dbReference>
<dbReference type="STRING" id="525918.SAMN05660964_01542"/>
<keyword evidence="2 6" id="KW-0808">Transferase</keyword>
<feature type="domain" description="Nudix hydrolase" evidence="5">
    <location>
        <begin position="205"/>
        <end position="343"/>
    </location>
</feature>
<dbReference type="Pfam" id="PF01467">
    <property type="entry name" value="CTP_transf_like"/>
    <property type="match status" value="1"/>
</dbReference>
<reference evidence="6 7" key="1">
    <citation type="submission" date="2016-10" db="EMBL/GenBank/DDBJ databases">
        <authorList>
            <person name="de Groot N.N."/>
        </authorList>
    </citation>
    <scope>NUCLEOTIDE SEQUENCE [LARGE SCALE GENOMIC DNA]</scope>
    <source>
        <strain evidence="6 7">DSM 21228</strain>
    </source>
</reference>
<evidence type="ECO:0000256" key="1">
    <source>
        <dbReference type="ARBA" id="ARBA00001946"/>
    </source>
</evidence>
<dbReference type="NCBIfam" id="TIGR00125">
    <property type="entry name" value="cyt_tran_rel"/>
    <property type="match status" value="1"/>
</dbReference>
<evidence type="ECO:0000259" key="5">
    <source>
        <dbReference type="PROSITE" id="PS51462"/>
    </source>
</evidence>
<dbReference type="Gene3D" id="3.90.79.10">
    <property type="entry name" value="Nucleoside Triphosphate Pyrophosphohydrolase"/>
    <property type="match status" value="1"/>
</dbReference>
<dbReference type="RefSeq" id="WP_093067055.1">
    <property type="nucleotide sequence ID" value="NZ_FNQP01000007.1"/>
</dbReference>
<gene>
    <name evidence="6" type="ORF">SAMN05660964_01542</name>
</gene>